<sequence>SRASKISISKTLSRRRERTLQKTKKTEDTKRKKKKKKRNKTQSKPSDIQI</sequence>
<accession>A0A816WG85</accession>
<feature type="compositionally biased region" description="Polar residues" evidence="1">
    <location>
        <begin position="1"/>
        <end position="11"/>
    </location>
</feature>
<organism evidence="2">
    <name type="scientific">Brassica napus</name>
    <name type="common">Rape</name>
    <dbReference type="NCBI Taxonomy" id="3708"/>
    <lineage>
        <taxon>Eukaryota</taxon>
        <taxon>Viridiplantae</taxon>
        <taxon>Streptophyta</taxon>
        <taxon>Embryophyta</taxon>
        <taxon>Tracheophyta</taxon>
        <taxon>Spermatophyta</taxon>
        <taxon>Magnoliopsida</taxon>
        <taxon>eudicotyledons</taxon>
        <taxon>Gunneridae</taxon>
        <taxon>Pentapetalae</taxon>
        <taxon>rosids</taxon>
        <taxon>malvids</taxon>
        <taxon>Brassicales</taxon>
        <taxon>Brassicaceae</taxon>
        <taxon>Brassiceae</taxon>
        <taxon>Brassica</taxon>
    </lineage>
</organism>
<dbReference type="Proteomes" id="UP001295469">
    <property type="component" value="Chromosome A03"/>
</dbReference>
<feature type="compositionally biased region" description="Basic and acidic residues" evidence="1">
    <location>
        <begin position="18"/>
        <end position="30"/>
    </location>
</feature>
<feature type="compositionally biased region" description="Basic residues" evidence="1">
    <location>
        <begin position="31"/>
        <end position="41"/>
    </location>
</feature>
<reference evidence="2" key="1">
    <citation type="submission" date="2021-01" db="EMBL/GenBank/DDBJ databases">
        <authorList>
            <consortium name="Genoscope - CEA"/>
            <person name="William W."/>
        </authorList>
    </citation>
    <scope>NUCLEOTIDE SEQUENCE</scope>
</reference>
<feature type="non-terminal residue" evidence="2">
    <location>
        <position position="1"/>
    </location>
</feature>
<dbReference type="AlphaFoldDB" id="A0A816WG85"/>
<evidence type="ECO:0000256" key="1">
    <source>
        <dbReference type="SAM" id="MobiDB-lite"/>
    </source>
</evidence>
<name>A0A816WG85_BRANA</name>
<dbReference type="EMBL" id="HG994357">
    <property type="protein sequence ID" value="CAF2132519.1"/>
    <property type="molecule type" value="Genomic_DNA"/>
</dbReference>
<gene>
    <name evidence="2" type="ORF">DARMORV10_A03P60740.1</name>
</gene>
<proteinExistence type="predicted"/>
<evidence type="ECO:0000313" key="2">
    <source>
        <dbReference type="EMBL" id="CAF2132519.1"/>
    </source>
</evidence>
<feature type="region of interest" description="Disordered" evidence="1">
    <location>
        <begin position="1"/>
        <end position="50"/>
    </location>
</feature>
<protein>
    <submittedName>
        <fullName evidence="2">(rape) hypothetical protein</fullName>
    </submittedName>
</protein>